<evidence type="ECO:0000313" key="3">
    <source>
        <dbReference type="EMBL" id="MTD93346.1"/>
    </source>
</evidence>
<dbReference type="RefSeq" id="WP_154737894.1">
    <property type="nucleotide sequence ID" value="NZ_WMBQ01000001.1"/>
</dbReference>
<evidence type="ECO:0000256" key="2">
    <source>
        <dbReference type="SAM" id="SignalP"/>
    </source>
</evidence>
<feature type="region of interest" description="Disordered" evidence="1">
    <location>
        <begin position="132"/>
        <end position="165"/>
    </location>
</feature>
<feature type="compositionally biased region" description="Basic and acidic residues" evidence="1">
    <location>
        <begin position="155"/>
        <end position="165"/>
    </location>
</feature>
<keyword evidence="2" id="KW-0732">Signal</keyword>
<evidence type="ECO:0008006" key="5">
    <source>
        <dbReference type="Google" id="ProtNLM"/>
    </source>
</evidence>
<dbReference type="AlphaFoldDB" id="A0A6I3KGQ0"/>
<evidence type="ECO:0000256" key="1">
    <source>
        <dbReference type="SAM" id="MobiDB-lite"/>
    </source>
</evidence>
<feature type="signal peptide" evidence="2">
    <location>
        <begin position="1"/>
        <end position="21"/>
    </location>
</feature>
<comment type="caution">
    <text evidence="3">The sequence shown here is derived from an EMBL/GenBank/DDBJ whole genome shotgun (WGS) entry which is preliminary data.</text>
</comment>
<organism evidence="3 4">
    <name type="scientific">Hyphomicrobium album</name>
    <dbReference type="NCBI Taxonomy" id="2665159"/>
    <lineage>
        <taxon>Bacteria</taxon>
        <taxon>Pseudomonadati</taxon>
        <taxon>Pseudomonadota</taxon>
        <taxon>Alphaproteobacteria</taxon>
        <taxon>Hyphomicrobiales</taxon>
        <taxon>Hyphomicrobiaceae</taxon>
        <taxon>Hyphomicrobium</taxon>
    </lineage>
</organism>
<name>A0A6I3KGQ0_9HYPH</name>
<dbReference type="PROSITE" id="PS51257">
    <property type="entry name" value="PROKAR_LIPOPROTEIN"/>
    <property type="match status" value="1"/>
</dbReference>
<proteinExistence type="predicted"/>
<accession>A0A6I3KGQ0</accession>
<gene>
    <name evidence="3" type="ORF">GIW81_03230</name>
</gene>
<keyword evidence="4" id="KW-1185">Reference proteome</keyword>
<sequence length="165" mass="17155">MKPAGSLALLALLLAGCSAGSGLTTGALLGDDKPAAPVNDAPARAFQVGTASARAVKCGFNFDPAKLKTNYLAYEKQQPSGQDTAKIERIYDVSFNGVAKAVAGEGEYCSETKTKTIKADLGRHLAGDYTPRVVPKEQEEGLFSGMGSGGSAPEYKAKHPMDNSD</sequence>
<dbReference type="Proteomes" id="UP000440694">
    <property type="component" value="Unassembled WGS sequence"/>
</dbReference>
<dbReference type="EMBL" id="WMBQ01000001">
    <property type="protein sequence ID" value="MTD93346.1"/>
    <property type="molecule type" value="Genomic_DNA"/>
</dbReference>
<feature type="chain" id="PRO_5026084402" description="Lipoprotein" evidence="2">
    <location>
        <begin position="22"/>
        <end position="165"/>
    </location>
</feature>
<protein>
    <recommendedName>
        <fullName evidence="5">Lipoprotein</fullName>
    </recommendedName>
</protein>
<evidence type="ECO:0000313" key="4">
    <source>
        <dbReference type="Proteomes" id="UP000440694"/>
    </source>
</evidence>
<reference evidence="3 4" key="1">
    <citation type="submission" date="2019-11" db="EMBL/GenBank/DDBJ databases">
        <title>Identification of a novel strain.</title>
        <authorList>
            <person name="Xu Q."/>
            <person name="Wang G."/>
        </authorList>
    </citation>
    <scope>NUCLEOTIDE SEQUENCE [LARGE SCALE GENOMIC DNA]</scope>
    <source>
        <strain evidence="4">xq</strain>
    </source>
</reference>